<dbReference type="Proteomes" id="UP000800038">
    <property type="component" value="Unassembled WGS sequence"/>
</dbReference>
<keyword evidence="3" id="KW-1185">Reference proteome</keyword>
<proteinExistence type="predicted"/>
<feature type="region of interest" description="Disordered" evidence="1">
    <location>
        <begin position="231"/>
        <end position="271"/>
    </location>
</feature>
<dbReference type="AlphaFoldDB" id="A0A6A5T705"/>
<organism evidence="2 3">
    <name type="scientific">Clathrospora elynae</name>
    <dbReference type="NCBI Taxonomy" id="706981"/>
    <lineage>
        <taxon>Eukaryota</taxon>
        <taxon>Fungi</taxon>
        <taxon>Dikarya</taxon>
        <taxon>Ascomycota</taxon>
        <taxon>Pezizomycotina</taxon>
        <taxon>Dothideomycetes</taxon>
        <taxon>Pleosporomycetidae</taxon>
        <taxon>Pleosporales</taxon>
        <taxon>Diademaceae</taxon>
        <taxon>Clathrospora</taxon>
    </lineage>
</organism>
<evidence type="ECO:0000313" key="3">
    <source>
        <dbReference type="Proteomes" id="UP000800038"/>
    </source>
</evidence>
<evidence type="ECO:0000256" key="1">
    <source>
        <dbReference type="SAM" id="MobiDB-lite"/>
    </source>
</evidence>
<accession>A0A6A5T705</accession>
<dbReference type="OrthoDB" id="3776879at2759"/>
<evidence type="ECO:0000313" key="2">
    <source>
        <dbReference type="EMBL" id="KAF1947612.1"/>
    </source>
</evidence>
<sequence length="271" mass="30880">MTNIGTCTGVLGAHGYFQYTGERQKAYKRLDRQLKRRSLEFWAIFWDIPLMTQLDSIMQRYLRHNGVWHTLLLPAEIAYGRVRSAVDAIDTQLAQWRLSLQHKAIWEATASENDHLVDWLLKSETIHFPTHRPMLPMQEMEKLHATFAAEVKRLEQLAKHNIYPKERTEKWGKEGEDGRVLLSAADHVIFKLEKVCKSLDGAEAGVEDANGQNNKESARVDVEVDGRVEELTAMSDATESRGKVTLADEKEKKTRGSEEKLPDSGMAPDKP</sequence>
<name>A0A6A5T705_9PLEO</name>
<gene>
    <name evidence="2" type="ORF">EJ02DRAFT_461190</name>
</gene>
<dbReference type="EMBL" id="ML975997">
    <property type="protein sequence ID" value="KAF1947612.1"/>
    <property type="molecule type" value="Genomic_DNA"/>
</dbReference>
<feature type="compositionally biased region" description="Basic and acidic residues" evidence="1">
    <location>
        <begin position="238"/>
        <end position="262"/>
    </location>
</feature>
<reference evidence="2" key="1">
    <citation type="journal article" date="2020" name="Stud. Mycol.">
        <title>101 Dothideomycetes genomes: a test case for predicting lifestyles and emergence of pathogens.</title>
        <authorList>
            <person name="Haridas S."/>
            <person name="Albert R."/>
            <person name="Binder M."/>
            <person name="Bloem J."/>
            <person name="Labutti K."/>
            <person name="Salamov A."/>
            <person name="Andreopoulos B."/>
            <person name="Baker S."/>
            <person name="Barry K."/>
            <person name="Bills G."/>
            <person name="Bluhm B."/>
            <person name="Cannon C."/>
            <person name="Castanera R."/>
            <person name="Culley D."/>
            <person name="Daum C."/>
            <person name="Ezra D."/>
            <person name="Gonzalez J."/>
            <person name="Henrissat B."/>
            <person name="Kuo A."/>
            <person name="Liang C."/>
            <person name="Lipzen A."/>
            <person name="Lutzoni F."/>
            <person name="Magnuson J."/>
            <person name="Mondo S."/>
            <person name="Nolan M."/>
            <person name="Ohm R."/>
            <person name="Pangilinan J."/>
            <person name="Park H.-J."/>
            <person name="Ramirez L."/>
            <person name="Alfaro M."/>
            <person name="Sun H."/>
            <person name="Tritt A."/>
            <person name="Yoshinaga Y."/>
            <person name="Zwiers L.-H."/>
            <person name="Turgeon B."/>
            <person name="Goodwin S."/>
            <person name="Spatafora J."/>
            <person name="Crous P."/>
            <person name="Grigoriev I."/>
        </authorList>
    </citation>
    <scope>NUCLEOTIDE SEQUENCE</scope>
    <source>
        <strain evidence="2">CBS 161.51</strain>
    </source>
</reference>
<protein>
    <submittedName>
        <fullName evidence="2">Uncharacterized protein</fullName>
    </submittedName>
</protein>